<protein>
    <submittedName>
        <fullName evidence="1">Uncharacterized protein</fullName>
    </submittedName>
</protein>
<name>A0A3A9AU69_9FIRM</name>
<reference evidence="1 2" key="1">
    <citation type="submission" date="2018-09" db="EMBL/GenBank/DDBJ databases">
        <title>Murine metabolic-syndrome-specific gut microbial biobank.</title>
        <authorList>
            <person name="Liu C."/>
        </authorList>
    </citation>
    <scope>NUCLEOTIDE SEQUENCE [LARGE SCALE GENOMIC DNA]</scope>
    <source>
        <strain evidence="1 2">0.1xD8-82</strain>
    </source>
</reference>
<gene>
    <name evidence="1" type="ORF">D7V94_16015</name>
</gene>
<dbReference type="EMBL" id="RAYQ01000018">
    <property type="protein sequence ID" value="RKI89905.1"/>
    <property type="molecule type" value="Genomic_DNA"/>
</dbReference>
<keyword evidence="2" id="KW-1185">Reference proteome</keyword>
<sequence>MDIQKHIKELMDERSWTNYRIGKEASLSHSMIINLFKRNNAQTIPTLEAVCHKTYRLPSRFTCLH</sequence>
<dbReference type="OrthoDB" id="1726456at2"/>
<organism evidence="1 2">
    <name type="scientific">Parablautia intestinalis</name>
    <dbReference type="NCBI Taxonomy" id="2320100"/>
    <lineage>
        <taxon>Bacteria</taxon>
        <taxon>Bacillati</taxon>
        <taxon>Bacillota</taxon>
        <taxon>Clostridia</taxon>
        <taxon>Lachnospirales</taxon>
        <taxon>Lachnospiraceae</taxon>
        <taxon>Parablautia</taxon>
    </lineage>
</organism>
<comment type="caution">
    <text evidence="1">The sequence shown here is derived from an EMBL/GenBank/DDBJ whole genome shotgun (WGS) entry which is preliminary data.</text>
</comment>
<proteinExistence type="predicted"/>
<dbReference type="InterPro" id="IPR010982">
    <property type="entry name" value="Lambda_DNA-bd_dom_sf"/>
</dbReference>
<evidence type="ECO:0000313" key="2">
    <source>
        <dbReference type="Proteomes" id="UP000280696"/>
    </source>
</evidence>
<dbReference type="AlphaFoldDB" id="A0A3A9AU69"/>
<dbReference type="RefSeq" id="WP_120471337.1">
    <property type="nucleotide sequence ID" value="NZ_RAYQ01000018.1"/>
</dbReference>
<evidence type="ECO:0000313" key="1">
    <source>
        <dbReference type="EMBL" id="RKI89905.1"/>
    </source>
</evidence>
<accession>A0A3A9AU69</accession>
<dbReference type="Proteomes" id="UP000280696">
    <property type="component" value="Unassembled WGS sequence"/>
</dbReference>
<dbReference type="Gene3D" id="1.10.260.40">
    <property type="entry name" value="lambda repressor-like DNA-binding domains"/>
    <property type="match status" value="1"/>
</dbReference>
<dbReference type="GO" id="GO:0003677">
    <property type="term" value="F:DNA binding"/>
    <property type="evidence" value="ECO:0007669"/>
    <property type="project" value="InterPro"/>
</dbReference>